<accession>A0AA39QM23</accession>
<dbReference type="InterPro" id="IPR011600">
    <property type="entry name" value="Pept_C14_caspase"/>
</dbReference>
<dbReference type="Gene3D" id="3.40.50.12660">
    <property type="match status" value="1"/>
</dbReference>
<proteinExistence type="inferred from homology"/>
<comment type="caution">
    <text evidence="3">The sequence shown here is derived from an EMBL/GenBank/DDBJ whole genome shotgun (WGS) entry which is preliminary data.</text>
</comment>
<evidence type="ECO:0000313" key="3">
    <source>
        <dbReference type="EMBL" id="KAK0505443.1"/>
    </source>
</evidence>
<gene>
    <name evidence="3" type="ORF">EDD18DRAFT_1399926</name>
</gene>
<feature type="domain" description="Peptidase C14 caspase" evidence="2">
    <location>
        <begin position="27"/>
        <end position="258"/>
    </location>
</feature>
<dbReference type="InterPro" id="IPR050452">
    <property type="entry name" value="Metacaspase"/>
</dbReference>
<protein>
    <submittedName>
        <fullName evidence="3">Peptidase C14</fullName>
    </submittedName>
</protein>
<dbReference type="EMBL" id="JAUEPU010000002">
    <property type="protein sequence ID" value="KAK0505443.1"/>
    <property type="molecule type" value="Genomic_DNA"/>
</dbReference>
<keyword evidence="4" id="KW-1185">Reference proteome</keyword>
<dbReference type="PANTHER" id="PTHR48104:SF30">
    <property type="entry name" value="METACASPASE-1"/>
    <property type="match status" value="1"/>
</dbReference>
<evidence type="ECO:0000259" key="2">
    <source>
        <dbReference type="Pfam" id="PF00656"/>
    </source>
</evidence>
<reference evidence="3" key="1">
    <citation type="submission" date="2023-06" db="EMBL/GenBank/DDBJ databases">
        <authorList>
            <consortium name="Lawrence Berkeley National Laboratory"/>
            <person name="Ahrendt S."/>
            <person name="Sahu N."/>
            <person name="Indic B."/>
            <person name="Wong-Bajracharya J."/>
            <person name="Merenyi Z."/>
            <person name="Ke H.-M."/>
            <person name="Monk M."/>
            <person name="Kocsube S."/>
            <person name="Drula E."/>
            <person name="Lipzen A."/>
            <person name="Balint B."/>
            <person name="Henrissat B."/>
            <person name="Andreopoulos B."/>
            <person name="Martin F.M."/>
            <person name="Harder C.B."/>
            <person name="Rigling D."/>
            <person name="Ford K.L."/>
            <person name="Foster G.D."/>
            <person name="Pangilinan J."/>
            <person name="Papanicolaou A."/>
            <person name="Barry K."/>
            <person name="LaButti K."/>
            <person name="Viragh M."/>
            <person name="Koriabine M."/>
            <person name="Yan M."/>
            <person name="Riley R."/>
            <person name="Champramary S."/>
            <person name="Plett K.L."/>
            <person name="Tsai I.J."/>
            <person name="Slot J."/>
            <person name="Sipos G."/>
            <person name="Plett J."/>
            <person name="Nagy L.G."/>
            <person name="Grigoriev I.V."/>
        </authorList>
    </citation>
    <scope>NUCLEOTIDE SEQUENCE</scope>
    <source>
        <strain evidence="3">HWK02</strain>
    </source>
</reference>
<dbReference type="Pfam" id="PF00656">
    <property type="entry name" value="Peptidase_C14"/>
    <property type="match status" value="1"/>
</dbReference>
<name>A0AA39QM23_9AGAR</name>
<evidence type="ECO:0000313" key="4">
    <source>
        <dbReference type="Proteomes" id="UP001175228"/>
    </source>
</evidence>
<dbReference type="GO" id="GO:0005737">
    <property type="term" value="C:cytoplasm"/>
    <property type="evidence" value="ECO:0007669"/>
    <property type="project" value="TreeGrafter"/>
</dbReference>
<organism evidence="3 4">
    <name type="scientific">Armillaria luteobubalina</name>
    <dbReference type="NCBI Taxonomy" id="153913"/>
    <lineage>
        <taxon>Eukaryota</taxon>
        <taxon>Fungi</taxon>
        <taxon>Dikarya</taxon>
        <taxon>Basidiomycota</taxon>
        <taxon>Agaricomycotina</taxon>
        <taxon>Agaricomycetes</taxon>
        <taxon>Agaricomycetidae</taxon>
        <taxon>Agaricales</taxon>
        <taxon>Marasmiineae</taxon>
        <taxon>Physalacriaceae</taxon>
        <taxon>Armillaria</taxon>
    </lineage>
</organism>
<evidence type="ECO:0000256" key="1">
    <source>
        <dbReference type="ARBA" id="ARBA00009005"/>
    </source>
</evidence>
<dbReference type="AlphaFoldDB" id="A0AA39QM23"/>
<dbReference type="GO" id="GO:0006508">
    <property type="term" value="P:proteolysis"/>
    <property type="evidence" value="ECO:0007669"/>
    <property type="project" value="InterPro"/>
</dbReference>
<dbReference type="Proteomes" id="UP001175228">
    <property type="component" value="Unassembled WGS sequence"/>
</dbReference>
<comment type="similarity">
    <text evidence="1">Belongs to the peptidase C14B family.</text>
</comment>
<dbReference type="PANTHER" id="PTHR48104">
    <property type="entry name" value="METACASPASE-4"/>
    <property type="match status" value="1"/>
</dbReference>
<sequence length="264" mass="29434">MSASTVLNLELTNIGDSIGINYTHRREYPQVHQQLSGCVKDALQIRESLSEHWVSSIQGSKGALEMKVLRDDSKKTDQIPSKKNIIKAMRWLVDDACPEDLLVFHYSGHGSQIPDKNSDEPDGYDEVIYPIDGGYILDDDMHELMVKPLPPGCRLTVHFVQAVMTAYLTSVLLYKALFDCCHSGSALDLPYVWHNYGGLFRGGSVMSKWIRCKSTEAGVISLSSSKNIHMSMDTPGGGAMSDAFIMSLKHDAYLTYDKFFDSIK</sequence>
<dbReference type="GO" id="GO:0004197">
    <property type="term" value="F:cysteine-type endopeptidase activity"/>
    <property type="evidence" value="ECO:0007669"/>
    <property type="project" value="InterPro"/>
</dbReference>